<name>A0A5C5WPY7_9BACT</name>
<dbReference type="CDD" id="cd02603">
    <property type="entry name" value="HAD_sEH-N_like"/>
    <property type="match status" value="1"/>
</dbReference>
<dbReference type="Gene3D" id="3.40.50.1000">
    <property type="entry name" value="HAD superfamily/HAD-like"/>
    <property type="match status" value="1"/>
</dbReference>
<dbReference type="Pfam" id="PF00702">
    <property type="entry name" value="Hydrolase"/>
    <property type="match status" value="1"/>
</dbReference>
<proteinExistence type="predicted"/>
<comment type="caution">
    <text evidence="1">The sequence shown here is derived from an EMBL/GenBank/DDBJ whole genome shotgun (WGS) entry which is preliminary data.</text>
</comment>
<dbReference type="PANTHER" id="PTHR43611">
    <property type="entry name" value="ALPHA-D-GLUCOSE 1-PHOSPHATE PHOSPHATASE"/>
    <property type="match status" value="1"/>
</dbReference>
<sequence length="216" mass="23887">MIEFVYFDLGNVLWKFDEDVACANTAKVFGVAPALIRDAVYGSGLQNRFEHGGVTPRGFVDELTRSLASTRKAVSEQVVLDSLSNMFVPIEEMVMAIDAVRQKGTKVGILSNTCHSHWDWIARQEHALMSSRFDAVVLSHEVNSMKPDDQIYRAAELACHTPVDRILFLDDKEENVLAAKRRGWRAECCVGGGSAVQMLIKHNVINESWSAGGSSS</sequence>
<dbReference type="InterPro" id="IPR023198">
    <property type="entry name" value="PGP-like_dom2"/>
</dbReference>
<dbReference type="SFLD" id="SFLDS00003">
    <property type="entry name" value="Haloacid_Dehalogenase"/>
    <property type="match status" value="1"/>
</dbReference>
<evidence type="ECO:0000313" key="2">
    <source>
        <dbReference type="Proteomes" id="UP000316598"/>
    </source>
</evidence>
<dbReference type="PRINTS" id="PR00413">
    <property type="entry name" value="HADHALOGNASE"/>
</dbReference>
<dbReference type="NCBIfam" id="TIGR01509">
    <property type="entry name" value="HAD-SF-IA-v3"/>
    <property type="match status" value="1"/>
</dbReference>
<keyword evidence="2" id="KW-1185">Reference proteome</keyword>
<protein>
    <submittedName>
        <fullName evidence="1">D-glucose-1-phosphatase</fullName>
    </submittedName>
</protein>
<dbReference type="SUPFAM" id="SSF56784">
    <property type="entry name" value="HAD-like"/>
    <property type="match status" value="1"/>
</dbReference>
<organism evidence="1 2">
    <name type="scientific">Rubripirellula amarantea</name>
    <dbReference type="NCBI Taxonomy" id="2527999"/>
    <lineage>
        <taxon>Bacteria</taxon>
        <taxon>Pseudomonadati</taxon>
        <taxon>Planctomycetota</taxon>
        <taxon>Planctomycetia</taxon>
        <taxon>Pirellulales</taxon>
        <taxon>Pirellulaceae</taxon>
        <taxon>Rubripirellula</taxon>
    </lineage>
</organism>
<dbReference type="PANTHER" id="PTHR43611:SF3">
    <property type="entry name" value="FLAVIN MONONUCLEOTIDE HYDROLASE 1, CHLOROPLATIC"/>
    <property type="match status" value="1"/>
</dbReference>
<dbReference type="EMBL" id="SJPI01000001">
    <property type="protein sequence ID" value="TWT52944.1"/>
    <property type="molecule type" value="Genomic_DNA"/>
</dbReference>
<dbReference type="SFLD" id="SFLDG01129">
    <property type="entry name" value="C1.5:_HAD__Beta-PGM__Phosphata"/>
    <property type="match status" value="1"/>
</dbReference>
<dbReference type="InterPro" id="IPR036412">
    <property type="entry name" value="HAD-like_sf"/>
</dbReference>
<dbReference type="Gene3D" id="1.10.150.240">
    <property type="entry name" value="Putative phosphatase, domain 2"/>
    <property type="match status" value="1"/>
</dbReference>
<reference evidence="1 2" key="1">
    <citation type="submission" date="2019-02" db="EMBL/GenBank/DDBJ databases">
        <title>Deep-cultivation of Planctomycetes and their phenomic and genomic characterization uncovers novel biology.</title>
        <authorList>
            <person name="Wiegand S."/>
            <person name="Jogler M."/>
            <person name="Boedeker C."/>
            <person name="Pinto D."/>
            <person name="Vollmers J."/>
            <person name="Rivas-Marin E."/>
            <person name="Kohn T."/>
            <person name="Peeters S.H."/>
            <person name="Heuer A."/>
            <person name="Rast P."/>
            <person name="Oberbeckmann S."/>
            <person name="Bunk B."/>
            <person name="Jeske O."/>
            <person name="Meyerdierks A."/>
            <person name="Storesund J.E."/>
            <person name="Kallscheuer N."/>
            <person name="Luecker S."/>
            <person name="Lage O.M."/>
            <person name="Pohl T."/>
            <person name="Merkel B.J."/>
            <person name="Hornburger P."/>
            <person name="Mueller R.-W."/>
            <person name="Bruemmer F."/>
            <person name="Labrenz M."/>
            <person name="Spormann A.M."/>
            <person name="Op Den Camp H."/>
            <person name="Overmann J."/>
            <person name="Amann R."/>
            <person name="Jetten M.S.M."/>
            <person name="Mascher T."/>
            <person name="Medema M.H."/>
            <person name="Devos D.P."/>
            <person name="Kaster A.-K."/>
            <person name="Ovreas L."/>
            <person name="Rohde M."/>
            <person name="Galperin M.Y."/>
            <person name="Jogler C."/>
        </authorList>
    </citation>
    <scope>NUCLEOTIDE SEQUENCE [LARGE SCALE GENOMIC DNA]</scope>
    <source>
        <strain evidence="1 2">Pla22</strain>
    </source>
</reference>
<dbReference type="Proteomes" id="UP000316598">
    <property type="component" value="Unassembled WGS sequence"/>
</dbReference>
<dbReference type="AlphaFoldDB" id="A0A5C5WPY7"/>
<dbReference type="RefSeq" id="WP_146513238.1">
    <property type="nucleotide sequence ID" value="NZ_SJPI01000001.1"/>
</dbReference>
<dbReference type="InterPro" id="IPR006439">
    <property type="entry name" value="HAD-SF_hydro_IA"/>
</dbReference>
<dbReference type="InterPro" id="IPR023214">
    <property type="entry name" value="HAD_sf"/>
</dbReference>
<evidence type="ECO:0000313" key="1">
    <source>
        <dbReference type="EMBL" id="TWT52944.1"/>
    </source>
</evidence>
<gene>
    <name evidence="1" type="ORF">Pla22_05720</name>
</gene>
<dbReference type="OrthoDB" id="9797415at2"/>
<accession>A0A5C5WPY7</accession>